<name>A0AAN7AMH7_9PEZI</name>
<organism evidence="2 3">
    <name type="scientific">Podospora australis</name>
    <dbReference type="NCBI Taxonomy" id="1536484"/>
    <lineage>
        <taxon>Eukaryota</taxon>
        <taxon>Fungi</taxon>
        <taxon>Dikarya</taxon>
        <taxon>Ascomycota</taxon>
        <taxon>Pezizomycotina</taxon>
        <taxon>Sordariomycetes</taxon>
        <taxon>Sordariomycetidae</taxon>
        <taxon>Sordariales</taxon>
        <taxon>Podosporaceae</taxon>
        <taxon>Podospora</taxon>
    </lineage>
</organism>
<keyword evidence="1" id="KW-0812">Transmembrane</keyword>
<dbReference type="EMBL" id="MU864354">
    <property type="protein sequence ID" value="KAK4192548.1"/>
    <property type="molecule type" value="Genomic_DNA"/>
</dbReference>
<comment type="caution">
    <text evidence="2">The sequence shown here is derived from an EMBL/GenBank/DDBJ whole genome shotgun (WGS) entry which is preliminary data.</text>
</comment>
<evidence type="ECO:0000256" key="1">
    <source>
        <dbReference type="SAM" id="Phobius"/>
    </source>
</evidence>
<reference evidence="2" key="1">
    <citation type="journal article" date="2023" name="Mol. Phylogenet. Evol.">
        <title>Genome-scale phylogeny and comparative genomics of the fungal order Sordariales.</title>
        <authorList>
            <person name="Hensen N."/>
            <person name="Bonometti L."/>
            <person name="Westerberg I."/>
            <person name="Brannstrom I.O."/>
            <person name="Guillou S."/>
            <person name="Cros-Aarteil S."/>
            <person name="Calhoun S."/>
            <person name="Haridas S."/>
            <person name="Kuo A."/>
            <person name="Mondo S."/>
            <person name="Pangilinan J."/>
            <person name="Riley R."/>
            <person name="LaButti K."/>
            <person name="Andreopoulos B."/>
            <person name="Lipzen A."/>
            <person name="Chen C."/>
            <person name="Yan M."/>
            <person name="Daum C."/>
            <person name="Ng V."/>
            <person name="Clum A."/>
            <person name="Steindorff A."/>
            <person name="Ohm R.A."/>
            <person name="Martin F."/>
            <person name="Silar P."/>
            <person name="Natvig D.O."/>
            <person name="Lalanne C."/>
            <person name="Gautier V."/>
            <person name="Ament-Velasquez S.L."/>
            <person name="Kruys A."/>
            <person name="Hutchinson M.I."/>
            <person name="Powell A.J."/>
            <person name="Barry K."/>
            <person name="Miller A.N."/>
            <person name="Grigoriev I.V."/>
            <person name="Debuchy R."/>
            <person name="Gladieux P."/>
            <person name="Hiltunen Thoren M."/>
            <person name="Johannesson H."/>
        </authorList>
    </citation>
    <scope>NUCLEOTIDE SEQUENCE</scope>
    <source>
        <strain evidence="2">PSN309</strain>
    </source>
</reference>
<evidence type="ECO:0000313" key="3">
    <source>
        <dbReference type="Proteomes" id="UP001302126"/>
    </source>
</evidence>
<evidence type="ECO:0000313" key="2">
    <source>
        <dbReference type="EMBL" id="KAK4192548.1"/>
    </source>
</evidence>
<keyword evidence="1" id="KW-0472">Membrane</keyword>
<accession>A0AAN7AMH7</accession>
<keyword evidence="1" id="KW-1133">Transmembrane helix</keyword>
<dbReference type="Proteomes" id="UP001302126">
    <property type="component" value="Unassembled WGS sequence"/>
</dbReference>
<keyword evidence="3" id="KW-1185">Reference proteome</keyword>
<dbReference type="AlphaFoldDB" id="A0AAN7AMH7"/>
<reference evidence="2" key="2">
    <citation type="submission" date="2023-05" db="EMBL/GenBank/DDBJ databases">
        <authorList>
            <consortium name="Lawrence Berkeley National Laboratory"/>
            <person name="Steindorff A."/>
            <person name="Hensen N."/>
            <person name="Bonometti L."/>
            <person name="Westerberg I."/>
            <person name="Brannstrom I.O."/>
            <person name="Guillou S."/>
            <person name="Cros-Aarteil S."/>
            <person name="Calhoun S."/>
            <person name="Haridas S."/>
            <person name="Kuo A."/>
            <person name="Mondo S."/>
            <person name="Pangilinan J."/>
            <person name="Riley R."/>
            <person name="Labutti K."/>
            <person name="Andreopoulos B."/>
            <person name="Lipzen A."/>
            <person name="Chen C."/>
            <person name="Yanf M."/>
            <person name="Daum C."/>
            <person name="Ng V."/>
            <person name="Clum A."/>
            <person name="Ohm R."/>
            <person name="Martin F."/>
            <person name="Silar P."/>
            <person name="Natvig D."/>
            <person name="Lalanne C."/>
            <person name="Gautier V."/>
            <person name="Ament-Velasquez S.L."/>
            <person name="Kruys A."/>
            <person name="Hutchinson M.I."/>
            <person name="Powell A.J."/>
            <person name="Barry K."/>
            <person name="Miller A.N."/>
            <person name="Grigoriev I.V."/>
            <person name="Debuchy R."/>
            <person name="Gladieux P."/>
            <person name="Thoren M.H."/>
            <person name="Johannesson H."/>
        </authorList>
    </citation>
    <scope>NUCLEOTIDE SEQUENCE</scope>
    <source>
        <strain evidence="2">PSN309</strain>
    </source>
</reference>
<proteinExistence type="predicted"/>
<protein>
    <submittedName>
        <fullName evidence="2">Uncharacterized protein</fullName>
    </submittedName>
</protein>
<sequence>MAEQKLRKCNLSVTYGVGFLYWDMVRFPLLLWLIMVTGPAVNMSGRIHMSGMAHRIFQLPENSGTWLQDVCHGSPRPGHLEFWPMAVFPRTRSVKNGCIQVTRGA</sequence>
<gene>
    <name evidence="2" type="ORF">QBC35DRAFT_469883</name>
</gene>
<feature type="transmembrane region" description="Helical" evidence="1">
    <location>
        <begin position="20"/>
        <end position="41"/>
    </location>
</feature>